<dbReference type="GO" id="GO:0020037">
    <property type="term" value="F:heme binding"/>
    <property type="evidence" value="ECO:0007669"/>
    <property type="project" value="InterPro"/>
</dbReference>
<dbReference type="PRINTS" id="PR00464">
    <property type="entry name" value="EP450II"/>
</dbReference>
<dbReference type="Proteomes" id="UP001375240">
    <property type="component" value="Unassembled WGS sequence"/>
</dbReference>
<comment type="similarity">
    <text evidence="2 9">Belongs to the cytochrome P450 family.</text>
</comment>
<dbReference type="SUPFAM" id="SSF48264">
    <property type="entry name" value="Cytochrome P450"/>
    <property type="match status" value="1"/>
</dbReference>
<dbReference type="InterPro" id="IPR002402">
    <property type="entry name" value="Cyt_P450_E_grp-II"/>
</dbReference>
<evidence type="ECO:0000256" key="5">
    <source>
        <dbReference type="ARBA" id="ARBA00023002"/>
    </source>
</evidence>
<evidence type="ECO:0000313" key="10">
    <source>
        <dbReference type="EMBL" id="KAK6346911.1"/>
    </source>
</evidence>
<comment type="caution">
    <text evidence="10">The sequence shown here is derived from an EMBL/GenBank/DDBJ whole genome shotgun (WGS) entry which is preliminary data.</text>
</comment>
<dbReference type="PRINTS" id="PR00385">
    <property type="entry name" value="P450"/>
</dbReference>
<evidence type="ECO:0000256" key="6">
    <source>
        <dbReference type="ARBA" id="ARBA00023004"/>
    </source>
</evidence>
<dbReference type="GO" id="GO:0005506">
    <property type="term" value="F:iron ion binding"/>
    <property type="evidence" value="ECO:0007669"/>
    <property type="project" value="InterPro"/>
</dbReference>
<keyword evidence="7 9" id="KW-0503">Monooxygenase</keyword>
<reference evidence="10 11" key="1">
    <citation type="submission" date="2019-10" db="EMBL/GenBank/DDBJ databases">
        <authorList>
            <person name="Palmer J.M."/>
        </authorList>
    </citation>
    <scope>NUCLEOTIDE SEQUENCE [LARGE SCALE GENOMIC DNA]</scope>
    <source>
        <strain evidence="10 11">TWF696</strain>
    </source>
</reference>
<dbReference type="InterPro" id="IPR002974">
    <property type="entry name" value="Cyt_P450_E_CYP52_ascomycetes"/>
</dbReference>
<keyword evidence="11" id="KW-1185">Reference proteome</keyword>
<evidence type="ECO:0000256" key="7">
    <source>
        <dbReference type="ARBA" id="ARBA00023033"/>
    </source>
</evidence>
<dbReference type="CDD" id="cd11063">
    <property type="entry name" value="CYP52"/>
    <property type="match status" value="1"/>
</dbReference>
<dbReference type="InterPro" id="IPR036396">
    <property type="entry name" value="Cyt_P450_sf"/>
</dbReference>
<dbReference type="Gene3D" id="1.10.630.10">
    <property type="entry name" value="Cytochrome P450"/>
    <property type="match status" value="1"/>
</dbReference>
<dbReference type="PROSITE" id="PS00086">
    <property type="entry name" value="CYTOCHROME_P450"/>
    <property type="match status" value="1"/>
</dbReference>
<keyword evidence="4 8" id="KW-0479">Metal-binding</keyword>
<dbReference type="InterPro" id="IPR047146">
    <property type="entry name" value="Cyt_P450_E_CYP52_fungi"/>
</dbReference>
<evidence type="ECO:0000313" key="11">
    <source>
        <dbReference type="Proteomes" id="UP001375240"/>
    </source>
</evidence>
<evidence type="ECO:0000256" key="9">
    <source>
        <dbReference type="RuleBase" id="RU000461"/>
    </source>
</evidence>
<name>A0AAV9UX00_9PEZI</name>
<evidence type="ECO:0000256" key="1">
    <source>
        <dbReference type="ARBA" id="ARBA00001971"/>
    </source>
</evidence>
<dbReference type="PRINTS" id="PR01239">
    <property type="entry name" value="EP450IICYP52"/>
</dbReference>
<dbReference type="PANTHER" id="PTHR24287">
    <property type="entry name" value="P450, PUTATIVE (EUROFUNG)-RELATED"/>
    <property type="match status" value="1"/>
</dbReference>
<accession>A0AAV9UX00</accession>
<dbReference type="Pfam" id="PF00067">
    <property type="entry name" value="p450"/>
    <property type="match status" value="1"/>
</dbReference>
<keyword evidence="3 8" id="KW-0349">Heme</keyword>
<dbReference type="AlphaFoldDB" id="A0AAV9UX00"/>
<proteinExistence type="inferred from homology"/>
<dbReference type="GO" id="GO:0016301">
    <property type="term" value="F:kinase activity"/>
    <property type="evidence" value="ECO:0007669"/>
    <property type="project" value="UniProtKB-KW"/>
</dbReference>
<protein>
    <submittedName>
        <fullName evidence="10">Protein kinase alk2</fullName>
    </submittedName>
</protein>
<keyword evidence="10" id="KW-0418">Kinase</keyword>
<evidence type="ECO:0000256" key="8">
    <source>
        <dbReference type="PIRSR" id="PIRSR602402-1"/>
    </source>
</evidence>
<evidence type="ECO:0000256" key="4">
    <source>
        <dbReference type="ARBA" id="ARBA00022723"/>
    </source>
</evidence>
<gene>
    <name evidence="10" type="primary">ALK2_3</name>
    <name evidence="10" type="ORF">TWF696_007011</name>
</gene>
<dbReference type="GO" id="GO:0016712">
    <property type="term" value="F:oxidoreductase activity, acting on paired donors, with incorporation or reduction of molecular oxygen, reduced flavin or flavoprotein as one donor, and incorporation of one atom of oxygen"/>
    <property type="evidence" value="ECO:0007669"/>
    <property type="project" value="InterPro"/>
</dbReference>
<comment type="cofactor">
    <cofactor evidence="1 8">
        <name>heme</name>
        <dbReference type="ChEBI" id="CHEBI:30413"/>
    </cofactor>
</comment>
<organism evidence="10 11">
    <name type="scientific">Orbilia brochopaga</name>
    <dbReference type="NCBI Taxonomy" id="3140254"/>
    <lineage>
        <taxon>Eukaryota</taxon>
        <taxon>Fungi</taxon>
        <taxon>Dikarya</taxon>
        <taxon>Ascomycota</taxon>
        <taxon>Pezizomycotina</taxon>
        <taxon>Orbiliomycetes</taxon>
        <taxon>Orbiliales</taxon>
        <taxon>Orbiliaceae</taxon>
        <taxon>Orbilia</taxon>
    </lineage>
</organism>
<keyword evidence="6 8" id="KW-0408">Iron</keyword>
<keyword evidence="5 9" id="KW-0560">Oxidoreductase</keyword>
<keyword evidence="10" id="KW-0808">Transferase</keyword>
<dbReference type="EMBL" id="JAVHNQ010000005">
    <property type="protein sequence ID" value="KAK6346911.1"/>
    <property type="molecule type" value="Genomic_DNA"/>
</dbReference>
<feature type="binding site" description="axial binding residue" evidence="8">
    <location>
        <position position="465"/>
    </location>
    <ligand>
        <name>heme</name>
        <dbReference type="ChEBI" id="CHEBI:30413"/>
    </ligand>
    <ligandPart>
        <name>Fe</name>
        <dbReference type="ChEBI" id="CHEBI:18248"/>
    </ligandPart>
</feature>
<evidence type="ECO:0000256" key="3">
    <source>
        <dbReference type="ARBA" id="ARBA00022617"/>
    </source>
</evidence>
<sequence length="520" mass="59613">MLHWLVLASVSLVGYYIYTKVDLYQRENKFKAKKSTQWPPLKAGRLPFGLDIYSVIMWNFENQSLPEWARSESLKWGNTYAVRFLGTTSITTSDPVNIKAILTSQFHEFGIGPPRIGSFRPLLGQGIFSIDGPGWEHSRALLRPQFTREQITQLENMEEHINIMMDCIPSDGTVVDLQVLFFELTIDTATHFLFGESCETLRHRRNVLRGEVNEIPVGNRFARAFDLSQRHIINRYRLRKFYYMHNPQEFKESNAICHEFVDKYVHQALQQYGRGFQASDEKSGKERYVFLKEIAKETQDPIVLRDALMNVLLAGRDTTASLLSFIFYLLVRHPEAEQKLRAAIQEDFGENDGELLTFEGLKKCEYLRYVINETLRLYPVVPFNVRAALQDTTLPTGGGPNGTSPIFVPKGTSIEYSVYSMHRREDIWGPDSNCFRPERWVGRVAGKDGHSTFGFLPFNGGPRICLGQQFAITEASYAIVRLFQRFTRFESAEPNPFMKLNATLTMCVGGKGVLVKCYKD</sequence>
<evidence type="ECO:0000256" key="2">
    <source>
        <dbReference type="ARBA" id="ARBA00010617"/>
    </source>
</evidence>
<dbReference type="PANTHER" id="PTHR24287:SF1">
    <property type="entry name" value="P450, PUTATIVE (EUROFUNG)-RELATED"/>
    <property type="match status" value="1"/>
</dbReference>
<dbReference type="InterPro" id="IPR017972">
    <property type="entry name" value="Cyt_P450_CS"/>
</dbReference>
<dbReference type="InterPro" id="IPR001128">
    <property type="entry name" value="Cyt_P450"/>
</dbReference>